<protein>
    <submittedName>
        <fullName evidence="3">Peptidase M15</fullName>
    </submittedName>
</protein>
<dbReference type="RefSeq" id="WP_169300571.1">
    <property type="nucleotide sequence ID" value="NZ_JABBNI010000067.1"/>
</dbReference>
<dbReference type="PANTHER" id="PTHR30032">
    <property type="entry name" value="N-ACETYLMURAMOYL-L-ALANINE AMIDASE-RELATED"/>
    <property type="match status" value="1"/>
</dbReference>
<dbReference type="Proteomes" id="UP000537131">
    <property type="component" value="Unassembled WGS sequence"/>
</dbReference>
<dbReference type="EMBL" id="JABBNI010000067">
    <property type="protein sequence ID" value="NMM65992.1"/>
    <property type="molecule type" value="Genomic_DNA"/>
</dbReference>
<organism evidence="3 4">
    <name type="scientific">Clostridium muellerianum</name>
    <dbReference type="NCBI Taxonomy" id="2716538"/>
    <lineage>
        <taxon>Bacteria</taxon>
        <taxon>Bacillati</taxon>
        <taxon>Bacillota</taxon>
        <taxon>Clostridia</taxon>
        <taxon>Eubacteriales</taxon>
        <taxon>Clostridiaceae</taxon>
        <taxon>Clostridium</taxon>
    </lineage>
</organism>
<gene>
    <name evidence="3" type="ORF">HBE96_25780</name>
</gene>
<evidence type="ECO:0000256" key="1">
    <source>
        <dbReference type="SAM" id="SignalP"/>
    </source>
</evidence>
<proteinExistence type="predicted"/>
<dbReference type="Gene3D" id="3.40.50.12090">
    <property type="match status" value="1"/>
</dbReference>
<evidence type="ECO:0000313" key="4">
    <source>
        <dbReference type="Proteomes" id="UP000537131"/>
    </source>
</evidence>
<reference evidence="3 4" key="2">
    <citation type="submission" date="2020-06" db="EMBL/GenBank/DDBJ databases">
        <title>Complete Genome Sequence of Clostridium muelleri sp. nov. P21T, an Acid-Alcohol Producing Acetogen Isolated from Old Hay.</title>
        <authorList>
            <person name="Duncan K.E."/>
            <person name="Tanner R.S."/>
        </authorList>
    </citation>
    <scope>NUCLEOTIDE SEQUENCE [LARGE SCALE GENOMIC DNA]</scope>
    <source>
        <strain evidence="3 4">P21</strain>
    </source>
</reference>
<dbReference type="Pfam" id="PF13539">
    <property type="entry name" value="Peptidase_M15_4"/>
    <property type="match status" value="1"/>
</dbReference>
<feature type="chain" id="PRO_5031418615" evidence="1">
    <location>
        <begin position="25"/>
        <end position="511"/>
    </location>
</feature>
<dbReference type="Pfam" id="PF04122">
    <property type="entry name" value="CW_binding_2"/>
    <property type="match status" value="3"/>
</dbReference>
<dbReference type="InterPro" id="IPR007253">
    <property type="entry name" value="Cell_wall-bd_2"/>
</dbReference>
<evidence type="ECO:0000259" key="2">
    <source>
        <dbReference type="Pfam" id="PF13539"/>
    </source>
</evidence>
<dbReference type="InterPro" id="IPR009045">
    <property type="entry name" value="Zn_M74/Hedgehog-like"/>
</dbReference>
<accession>A0A7Y0EM81</accession>
<dbReference type="InterPro" id="IPR051922">
    <property type="entry name" value="Bact_Sporulation_Assoc"/>
</dbReference>
<evidence type="ECO:0000313" key="3">
    <source>
        <dbReference type="EMBL" id="NMM65992.1"/>
    </source>
</evidence>
<dbReference type="SUPFAM" id="SSF55166">
    <property type="entry name" value="Hedgehog/DD-peptidase"/>
    <property type="match status" value="1"/>
</dbReference>
<feature type="signal peptide" evidence="1">
    <location>
        <begin position="1"/>
        <end position="24"/>
    </location>
</feature>
<comment type="caution">
    <text evidence="3">The sequence shown here is derived from an EMBL/GenBank/DDBJ whole genome shotgun (WGS) entry which is preliminary data.</text>
</comment>
<dbReference type="PANTHER" id="PTHR30032:SF8">
    <property type="entry name" value="GERMINATION-SPECIFIC N-ACETYLMURAMOYL-L-ALANINE AMIDASE"/>
    <property type="match status" value="1"/>
</dbReference>
<keyword evidence="1" id="KW-0732">Signal</keyword>
<dbReference type="GO" id="GO:0008233">
    <property type="term" value="F:peptidase activity"/>
    <property type="evidence" value="ECO:0007669"/>
    <property type="project" value="InterPro"/>
</dbReference>
<dbReference type="InterPro" id="IPR039561">
    <property type="entry name" value="Peptidase_M15C"/>
</dbReference>
<sequence length="511" mass="55945">MNKRAITMIMGIFAAGLLTSTVNAQSVDTRLAGQTRYDTCKAISTSGWSSAENVIVANGENYPDALGASALSYKYKAPILLVQGNSMHDNPVLVSELNRLKPKNIIILGGKGVVSINIENSLKKSGYNLKRLAGEDRYSTAVNIAKELGDVDEIFIANGDDFSGSLSAAPISAKNNIPVILVSKNEVPDVVQAYLKGHNIKTTYVLGDETLISEEVANKFPGVKRISGKAPYSLNENIIDNFKANINFNTIYITSGEGFADALSAVGLAVRNSSPIIFAGNSSNNNINRLLQEEVVENKVILGGEGILPIEKVNSLFQQLVVEDKDKGDATDAPNRRQFLIGDAEKDGTFAKLNGNWQYTSKEAKSKNIETITIKVWDYVDKKDKSKGKKTVVKTIEVNKKLSLVVKQIFDEIYALPEQFPIDDVGGFRDSDPCINHPAGAAIDINPDENYYIQLDKDGKVKSQVGNYYKPGEDPYSITPEVVKIFQKYGWDWGGNFTNPKDYMHFSYLGG</sequence>
<dbReference type="AlphaFoldDB" id="A0A7Y0EM81"/>
<feature type="domain" description="Peptidase M15C" evidence="2">
    <location>
        <begin position="436"/>
        <end position="508"/>
    </location>
</feature>
<keyword evidence="4" id="KW-1185">Reference proteome</keyword>
<name>A0A7Y0EM81_9CLOT</name>
<reference evidence="3 4" key="1">
    <citation type="submission" date="2020-04" db="EMBL/GenBank/DDBJ databases">
        <authorList>
            <person name="Doyle D.A."/>
        </authorList>
    </citation>
    <scope>NUCLEOTIDE SEQUENCE [LARGE SCALE GENOMIC DNA]</scope>
    <source>
        <strain evidence="3 4">P21</strain>
    </source>
</reference>
<dbReference type="Gene3D" id="3.30.1380.10">
    <property type="match status" value="1"/>
</dbReference>